<feature type="non-terminal residue" evidence="1">
    <location>
        <position position="89"/>
    </location>
</feature>
<accession>A0A0F9FZ62</accession>
<name>A0A0F9FZ62_9ZZZZ</name>
<proteinExistence type="predicted"/>
<dbReference type="EMBL" id="LAZR01021954">
    <property type="protein sequence ID" value="KKL83546.1"/>
    <property type="molecule type" value="Genomic_DNA"/>
</dbReference>
<dbReference type="AlphaFoldDB" id="A0A0F9FZ62"/>
<reference evidence="1" key="1">
    <citation type="journal article" date="2015" name="Nature">
        <title>Complex archaea that bridge the gap between prokaryotes and eukaryotes.</title>
        <authorList>
            <person name="Spang A."/>
            <person name="Saw J.H."/>
            <person name="Jorgensen S.L."/>
            <person name="Zaremba-Niedzwiedzka K."/>
            <person name="Martijn J."/>
            <person name="Lind A.E."/>
            <person name="van Eijk R."/>
            <person name="Schleper C."/>
            <person name="Guy L."/>
            <person name="Ettema T.J."/>
        </authorList>
    </citation>
    <scope>NUCLEOTIDE SEQUENCE</scope>
</reference>
<organism evidence="1">
    <name type="scientific">marine sediment metagenome</name>
    <dbReference type="NCBI Taxonomy" id="412755"/>
    <lineage>
        <taxon>unclassified sequences</taxon>
        <taxon>metagenomes</taxon>
        <taxon>ecological metagenomes</taxon>
    </lineage>
</organism>
<gene>
    <name evidence="1" type="ORF">LCGC14_1973670</name>
</gene>
<protein>
    <submittedName>
        <fullName evidence="1">Uncharacterized protein</fullName>
    </submittedName>
</protein>
<comment type="caution">
    <text evidence="1">The sequence shown here is derived from an EMBL/GenBank/DDBJ whole genome shotgun (WGS) entry which is preliminary data.</text>
</comment>
<evidence type="ECO:0000313" key="1">
    <source>
        <dbReference type="EMBL" id="KKL83546.1"/>
    </source>
</evidence>
<sequence length="89" mass="9624">MSLYGEWKAATITAGTSSDEVDLGRDYDFLEIQIPTITSGTIKLQVAEKTGGTFRDLGDSITTGVGTHNYHDTFKLGGYQFIKVVSSVT</sequence>